<feature type="compositionally biased region" description="Basic residues" evidence="4">
    <location>
        <begin position="38"/>
        <end position="55"/>
    </location>
</feature>
<keyword evidence="6" id="KW-1185">Reference proteome</keyword>
<comment type="caution">
    <text evidence="5">The sequence shown here is derived from an EMBL/GenBank/DDBJ whole genome shotgun (WGS) entry which is preliminary data.</text>
</comment>
<keyword evidence="2" id="KW-0805">Transcription regulation</keyword>
<dbReference type="EMBL" id="JAAWWB010000002">
    <property type="protein sequence ID" value="KAG6790511.1"/>
    <property type="molecule type" value="Genomic_DNA"/>
</dbReference>
<organism evidence="5 6">
    <name type="scientific">Populus tomentosa</name>
    <name type="common">Chinese white poplar</name>
    <dbReference type="NCBI Taxonomy" id="118781"/>
    <lineage>
        <taxon>Eukaryota</taxon>
        <taxon>Viridiplantae</taxon>
        <taxon>Streptophyta</taxon>
        <taxon>Embryophyta</taxon>
        <taxon>Tracheophyta</taxon>
        <taxon>Spermatophyta</taxon>
        <taxon>Magnoliopsida</taxon>
        <taxon>eudicotyledons</taxon>
        <taxon>Gunneridae</taxon>
        <taxon>Pentapetalae</taxon>
        <taxon>rosids</taxon>
        <taxon>fabids</taxon>
        <taxon>Malpighiales</taxon>
        <taxon>Salicaceae</taxon>
        <taxon>Saliceae</taxon>
        <taxon>Populus</taxon>
    </lineage>
</organism>
<dbReference type="PANTHER" id="PTHR33388:SF2">
    <property type="entry name" value="PROTEIN SPOROCYTELESS"/>
    <property type="match status" value="1"/>
</dbReference>
<dbReference type="Pfam" id="PF08744">
    <property type="entry name" value="NOZZLE"/>
    <property type="match status" value="1"/>
</dbReference>
<proteinExistence type="predicted"/>
<gene>
    <name evidence="5" type="ORF">POTOM_006667</name>
</gene>
<sequence length="320" mass="35088">MATSLSLFLMPSDDRKQESTLAISTKPAEPTRTTTTTRTRKPTANKCQTRKKQPRRGMGVAQLENLRIQERWKAITETNQIGSPNLQPTKQLHVFDPFNNNDDDNQRAQYVTTVNYGVPTRSNGVVFNGFLGWDHQGGVVVRRVDEFTANNNGGFGSGQVLVNPYMVGSVPVHQVGPPAPSAAALEASKELSSIPKVMQSQQKQYEPTRCDLCFKMGGFSARAATSAFYAKYHNHNNNEGVEAMEAHRKGNNAMGRKVIMEYELFPVKNGKSTCFKDMEFPTAEASVAVGTGEASCVTTYSDNSASDASNSIDLSLKLSY</sequence>
<feature type="compositionally biased region" description="Low complexity" evidence="4">
    <location>
        <begin position="25"/>
        <end position="37"/>
    </location>
</feature>
<evidence type="ECO:0000256" key="3">
    <source>
        <dbReference type="ARBA" id="ARBA00023163"/>
    </source>
</evidence>
<evidence type="ECO:0000313" key="6">
    <source>
        <dbReference type="Proteomes" id="UP000886885"/>
    </source>
</evidence>
<dbReference type="InterPro" id="IPR040356">
    <property type="entry name" value="SPEAR"/>
</dbReference>
<dbReference type="PANTHER" id="PTHR33388">
    <property type="entry name" value="OS01G0212500 PROTEIN"/>
    <property type="match status" value="1"/>
</dbReference>
<feature type="region of interest" description="Disordered" evidence="4">
    <location>
        <begin position="1"/>
        <end position="58"/>
    </location>
</feature>
<reference evidence="5" key="1">
    <citation type="journal article" date="2020" name="bioRxiv">
        <title>Hybrid origin of Populus tomentosa Carr. identified through genome sequencing and phylogenomic analysis.</title>
        <authorList>
            <person name="An X."/>
            <person name="Gao K."/>
            <person name="Chen Z."/>
            <person name="Li J."/>
            <person name="Yang X."/>
            <person name="Yang X."/>
            <person name="Zhou J."/>
            <person name="Guo T."/>
            <person name="Zhao T."/>
            <person name="Huang S."/>
            <person name="Miao D."/>
            <person name="Khan W.U."/>
            <person name="Rao P."/>
            <person name="Ye M."/>
            <person name="Lei B."/>
            <person name="Liao W."/>
            <person name="Wang J."/>
            <person name="Ji L."/>
            <person name="Li Y."/>
            <person name="Guo B."/>
            <person name="Mustafa N.S."/>
            <person name="Li S."/>
            <person name="Yun Q."/>
            <person name="Keller S.R."/>
            <person name="Mao J."/>
            <person name="Zhang R."/>
            <person name="Strauss S.H."/>
        </authorList>
    </citation>
    <scope>NUCLEOTIDE SEQUENCE</scope>
    <source>
        <strain evidence="5">GM15</strain>
        <tissue evidence="5">Leaf</tissue>
    </source>
</reference>
<dbReference type="Proteomes" id="UP000886885">
    <property type="component" value="Chromosome 1D"/>
</dbReference>
<evidence type="ECO:0000256" key="1">
    <source>
        <dbReference type="ARBA" id="ARBA00022491"/>
    </source>
</evidence>
<dbReference type="OrthoDB" id="1917522at2759"/>
<evidence type="ECO:0000256" key="2">
    <source>
        <dbReference type="ARBA" id="ARBA00023015"/>
    </source>
</evidence>
<name>A0A8X8APB1_POPTO</name>
<dbReference type="InterPro" id="IPR014855">
    <property type="entry name" value="NOZZLE"/>
</dbReference>
<dbReference type="GO" id="GO:0003700">
    <property type="term" value="F:DNA-binding transcription factor activity"/>
    <property type="evidence" value="ECO:0007669"/>
    <property type="project" value="InterPro"/>
</dbReference>
<evidence type="ECO:0000313" key="5">
    <source>
        <dbReference type="EMBL" id="KAG6790511.1"/>
    </source>
</evidence>
<accession>A0A8X8APB1</accession>
<dbReference type="AlphaFoldDB" id="A0A8X8APB1"/>
<protein>
    <submittedName>
        <fullName evidence="5">Uncharacterized protein</fullName>
    </submittedName>
</protein>
<evidence type="ECO:0000256" key="4">
    <source>
        <dbReference type="SAM" id="MobiDB-lite"/>
    </source>
</evidence>
<keyword evidence="1" id="KW-0678">Repressor</keyword>
<keyword evidence="3" id="KW-0804">Transcription</keyword>